<gene>
    <name evidence="2" type="ORF">LMJ30_17575</name>
</gene>
<protein>
    <submittedName>
        <fullName evidence="2">Uncharacterized protein</fullName>
    </submittedName>
</protein>
<keyword evidence="3" id="KW-1185">Reference proteome</keyword>
<evidence type="ECO:0000256" key="1">
    <source>
        <dbReference type="SAM" id="SignalP"/>
    </source>
</evidence>
<reference evidence="2 3" key="1">
    <citation type="submission" date="2021-11" db="EMBL/GenBank/DDBJ databases">
        <authorList>
            <person name="Huq M.A."/>
        </authorList>
    </citation>
    <scope>NUCLEOTIDE SEQUENCE [LARGE SCALE GENOMIC DNA]</scope>
    <source>
        <strain evidence="2 3">MAHUQ-52</strain>
    </source>
</reference>
<dbReference type="RefSeq" id="WP_229433729.1">
    <property type="nucleotide sequence ID" value="NZ_JAJHPV010000020.1"/>
</dbReference>
<feature type="chain" id="PRO_5047528153" evidence="1">
    <location>
        <begin position="23"/>
        <end position="178"/>
    </location>
</feature>
<evidence type="ECO:0000313" key="2">
    <source>
        <dbReference type="EMBL" id="MCC6072749.1"/>
    </source>
</evidence>
<name>A0ABS8IW35_9BURK</name>
<accession>A0ABS8IW35</accession>
<sequence>MIRSLTALVALTAFSSGTPAYPATVTTDLHGKACKILSFDRETGAATRQCQGVAGYKLLVHDEDGRTSIDVVPPARRNLPLNFWDVVSSGYSTVGRKAEWHMVKRNGKLVPVGLVVRVNTVDTVADRSRRGALTTVTRIAEDGACVVFKTNAASRQASRKVRAAALDPRAQCLPAVQS</sequence>
<keyword evidence="1" id="KW-0732">Signal</keyword>
<feature type="signal peptide" evidence="1">
    <location>
        <begin position="1"/>
        <end position="22"/>
    </location>
</feature>
<comment type="caution">
    <text evidence="2">The sequence shown here is derived from an EMBL/GenBank/DDBJ whole genome shotgun (WGS) entry which is preliminary data.</text>
</comment>
<organism evidence="2 3">
    <name type="scientific">Massilia agrisoli</name>
    <dbReference type="NCBI Taxonomy" id="2892444"/>
    <lineage>
        <taxon>Bacteria</taxon>
        <taxon>Pseudomonadati</taxon>
        <taxon>Pseudomonadota</taxon>
        <taxon>Betaproteobacteria</taxon>
        <taxon>Burkholderiales</taxon>
        <taxon>Oxalobacteraceae</taxon>
        <taxon>Telluria group</taxon>
        <taxon>Massilia</taxon>
    </lineage>
</organism>
<evidence type="ECO:0000313" key="3">
    <source>
        <dbReference type="Proteomes" id="UP001198701"/>
    </source>
</evidence>
<proteinExistence type="predicted"/>
<dbReference type="Proteomes" id="UP001198701">
    <property type="component" value="Unassembled WGS sequence"/>
</dbReference>
<dbReference type="EMBL" id="JAJHPV010000020">
    <property type="protein sequence ID" value="MCC6072749.1"/>
    <property type="molecule type" value="Genomic_DNA"/>
</dbReference>